<evidence type="ECO:0000313" key="9">
    <source>
        <dbReference type="Proteomes" id="UP001152797"/>
    </source>
</evidence>
<dbReference type="PANTHER" id="PTHR10037">
    <property type="entry name" value="VOLTAGE-GATED CATION CHANNEL CALCIUM AND SODIUM"/>
    <property type="match status" value="1"/>
</dbReference>
<sequence length="2135" mass="239657">MSEVSLGEGRSHFRQAKSRRTESVKTFETLKQATYLRQKVRTFLGHYITELCIAAFTLLSAFVVGFQVEEAAQHATDATYQPNLVVTLINHALTLGFTGELLLRIYAFGRAFVCSEDWQWNFLDVIIVSASLIELLLDTVAWTTIDTGEARFGDLSIIKAMRVVRILRLVRVFRVVRFFRSLRVLISSIIHTLRSVIWALTLLTLIMYTFAILFTYCYTDFVHNNPNNLEDADRLRRYFGSVPLSILNLFAAVSDGISWTLMSAPLYDAGWLWLSLFVSYIALATFAVTSWVCAMCLGILLPCKRGFGSMSTTFNSFLFVIGGRPSEQELRAIAAFIACDSKGSCGPDGWQGVELSWLALEIWECFLPITLLSAWWRVWSSAWARGAVRAWMRAHVPREFAVAHAAPTGEVVVEGSSRTSALIAHQCVTAASIRFDEEPASWLPALLTPGGHLDVLFATQLVGILSRLRSSLSGLPLVPVPPPGIVERGAFVRAWPFGGYAPHHGSFYLVAALEQCLDPWCCPWLDEVAYPQGFRCSSAVGLGPSRCGCAYRRLVSAKTVGDLSVAYSSGDVVWPINAAGRSDGPGDHDYLGVKAVAVASTPASKAFDCLDPLVTREVLLRLGWDPRVVAVLTAVWSRQKRWVIYQSHTHPVTLSGPSMPQGDPMGPVIMTIWASKLLLLRPPLRGAPRCGGFCLMRFAMMWKFLVRAAWLPDAASLGKSLSAICGVESCLWLDCPCASFDLVHRTHLWSQVHVGSRRLRLASVWLRAALFGGGMHLDILFATQLVGILACLRRHRTLTWCTRGGSLACALNAWLRSRGWSFDAEWKWAHADTGHTLNLNDDGHRGEDGYWQHMVRDAWHAWCLRRHMSSSRRDSALDCFHAGYFKRIDWAATRAWAASCAEARSVCVGALFSPAARGGRGPGELTTSCIWNGCGELGTFEHICWCCPYRPPDLDIPPKPNEGLSYRYGWVITNQRADIVAVQDWLVYVHCRVIRRTPGVLTPCKGSDSVPHKGTVATWRKLKGDMLTGRGFECFMLLAARTKAVTGLRLSWEGLHQGTRWESDREIDWYAICADSGAGVLKALEVHVSDHKVLSCDFKFKDRNTKVGYLTRGPSWVLPQGLNRDQWKKLLQDNWARLPSAAQFLERLLSSDLQGTVEDDWNQFLQVLDDLHREAFWELSQTSEDSRISCDAAARCRNTVVKGHPPARKERHTKRCNAKVNETDMKLVKCRKRVARIYELIRLTKEQVSGSELSAGSQHVAARANLVRRLRLESQPPLREQLSLLRRAKAELQAMETQGRDDRLSGWRQQFNSDVKFAGKWLKSSGSTIGIQIKDGDGTSRSPQEAVEKIHKYWDQFWQQLKAETPPTEQITEQLLQNTVSLPEERFIIPSVQELVSVAASMRGSGGGDAWVGSELSCLPPEAWQMYRILVERWLAAGRVPEAVKAARTVFLPKEHKVIEGVLQAGDARPITVLSSWWRVLTGTWLKTSQAHQWISQILHPVVVYGKQSDSQVAAGQLLEAYTQAGFLCSLDYTKCFDCLRPSSSVAMFIKTGLDSRFCTIIKDLWDSHVRWPSWGGTVHHEVLATHGLPIPQGECLGPITCCLWLSAGQRYVEAQMGAALTSSIYMDDRSFVARSAEELVQAQRCWADWSGRVGLLESASKTQMTARSQAQKRSLQTLIPAEWFRSDITMLGVVTKGAPRCNAQQERDRLTKAKLRLTSLSTLRLGSGLFAVYARVFSLSLCSYGWLSRLPRKMDCDALWTAVKKGQKVLYSANTWLRAMVHGGLNHLDIITACNLFRVVSVLRFRGQAFWSNGSGSLVAELRKWFKARRFSEVRPWEWSHVDDPSIQVSALNSDKVHLKRMSHLIREGWRFYCWDQFLQTSRHEISTVSHVQASDLRQVKWSAVRALSESCAACRTVAVGGTVSPAWFHARDGEPFSSSCPWCPALGSWFHVCWECEFSPLLASRPPTPSLGITRRFGWSPNPGPVLKYLAEVWQRALPVRRQCMRLQRRILREFWADIWNRRQISWDDIWDDLVTHTPPRPAPDSWPSLTPEQLRSATKCSRGSAPGLDGWRAEELSLFSDEMWQDAGCPPETVSTSITLLGFQFMGVTQRKAKDRELTRLTEAKEVLRKCR</sequence>
<dbReference type="SUPFAM" id="SSF81324">
    <property type="entry name" value="Voltage-gated potassium channels"/>
    <property type="match status" value="1"/>
</dbReference>
<dbReference type="PROSITE" id="PS50878">
    <property type="entry name" value="RT_POL"/>
    <property type="match status" value="1"/>
</dbReference>
<dbReference type="EMBL" id="CAMXCT020006379">
    <property type="protein sequence ID" value="CAL1167867.1"/>
    <property type="molecule type" value="Genomic_DNA"/>
</dbReference>
<evidence type="ECO:0000256" key="4">
    <source>
        <dbReference type="ARBA" id="ARBA00023136"/>
    </source>
</evidence>
<evidence type="ECO:0000313" key="7">
    <source>
        <dbReference type="EMBL" id="CAI4014492.1"/>
    </source>
</evidence>
<organism evidence="7">
    <name type="scientific">Cladocopium goreaui</name>
    <dbReference type="NCBI Taxonomy" id="2562237"/>
    <lineage>
        <taxon>Eukaryota</taxon>
        <taxon>Sar</taxon>
        <taxon>Alveolata</taxon>
        <taxon>Dinophyceae</taxon>
        <taxon>Suessiales</taxon>
        <taxon>Symbiodiniaceae</taxon>
        <taxon>Cladocopium</taxon>
    </lineage>
</organism>
<feature type="transmembrane region" description="Helical" evidence="5">
    <location>
        <begin position="196"/>
        <end position="218"/>
    </location>
</feature>
<dbReference type="Pfam" id="PF00520">
    <property type="entry name" value="Ion_trans"/>
    <property type="match status" value="1"/>
</dbReference>
<gene>
    <name evidence="7" type="ORF">C1SCF055_LOCUS39394</name>
</gene>
<dbReference type="Gene3D" id="1.20.120.350">
    <property type="entry name" value="Voltage-gated potassium channels. Chain C"/>
    <property type="match status" value="1"/>
</dbReference>
<feature type="transmembrane region" description="Helical" evidence="5">
    <location>
        <begin position="271"/>
        <end position="301"/>
    </location>
</feature>
<evidence type="ECO:0000256" key="2">
    <source>
        <dbReference type="ARBA" id="ARBA00022692"/>
    </source>
</evidence>
<evidence type="ECO:0000259" key="6">
    <source>
        <dbReference type="PROSITE" id="PS50878"/>
    </source>
</evidence>
<feature type="transmembrane region" description="Helical" evidence="5">
    <location>
        <begin position="80"/>
        <end position="103"/>
    </location>
</feature>
<dbReference type="Gene3D" id="1.10.287.70">
    <property type="match status" value="1"/>
</dbReference>
<feature type="transmembrane region" description="Helical" evidence="5">
    <location>
        <begin position="47"/>
        <end position="68"/>
    </location>
</feature>
<proteinExistence type="predicted"/>
<evidence type="ECO:0000256" key="3">
    <source>
        <dbReference type="ARBA" id="ARBA00022989"/>
    </source>
</evidence>
<name>A0A9P1DS45_9DINO</name>
<comment type="subcellular location">
    <subcellularLocation>
        <location evidence="1">Membrane</location>
        <topology evidence="1">Multi-pass membrane protein</topology>
    </subcellularLocation>
</comment>
<dbReference type="InterPro" id="IPR043203">
    <property type="entry name" value="VGCC_Ca_Na"/>
</dbReference>
<dbReference type="Pfam" id="PF00078">
    <property type="entry name" value="RVT_1"/>
    <property type="match status" value="1"/>
</dbReference>
<dbReference type="Proteomes" id="UP001152797">
    <property type="component" value="Unassembled WGS sequence"/>
</dbReference>
<comment type="caution">
    <text evidence="7">The sequence shown here is derived from an EMBL/GenBank/DDBJ whole genome shotgun (WGS) entry which is preliminary data.</text>
</comment>
<keyword evidence="2 5" id="KW-0812">Transmembrane</keyword>
<evidence type="ECO:0000256" key="5">
    <source>
        <dbReference type="SAM" id="Phobius"/>
    </source>
</evidence>
<reference evidence="7" key="1">
    <citation type="submission" date="2022-10" db="EMBL/GenBank/DDBJ databases">
        <authorList>
            <person name="Chen Y."/>
            <person name="Dougan E. K."/>
            <person name="Chan C."/>
            <person name="Rhodes N."/>
            <person name="Thang M."/>
        </authorList>
    </citation>
    <scope>NUCLEOTIDE SEQUENCE</scope>
</reference>
<keyword evidence="9" id="KW-1185">Reference proteome</keyword>
<dbReference type="EMBL" id="CAMXCT030006379">
    <property type="protein sequence ID" value="CAL4801804.1"/>
    <property type="molecule type" value="Genomic_DNA"/>
</dbReference>
<feature type="domain" description="Reverse transcriptase" evidence="6">
    <location>
        <begin position="1433"/>
        <end position="1696"/>
    </location>
</feature>
<dbReference type="EMBL" id="CAMXCT010006379">
    <property type="protein sequence ID" value="CAI4014492.1"/>
    <property type="molecule type" value="Genomic_DNA"/>
</dbReference>
<protein>
    <submittedName>
        <fullName evidence="8">Voltage-dependent P/Q-type calcium channel subunit alpha-1A (Brain calcium channel I) (BI) (Calcium channel, L type, alpha-1 polypeptide isoform 4) (Voltage-gated calcium channel subunit alpha Cav2.1)</fullName>
    </submittedName>
</protein>
<reference evidence="8 9" key="2">
    <citation type="submission" date="2024-05" db="EMBL/GenBank/DDBJ databases">
        <authorList>
            <person name="Chen Y."/>
            <person name="Shah S."/>
            <person name="Dougan E. K."/>
            <person name="Thang M."/>
            <person name="Chan C."/>
        </authorList>
    </citation>
    <scope>NUCLEOTIDE SEQUENCE [LARGE SCALE GENOMIC DNA]</scope>
</reference>
<keyword evidence="3 5" id="KW-1133">Transmembrane helix</keyword>
<evidence type="ECO:0000313" key="8">
    <source>
        <dbReference type="EMBL" id="CAL4801804.1"/>
    </source>
</evidence>
<evidence type="ECO:0000256" key="1">
    <source>
        <dbReference type="ARBA" id="ARBA00004141"/>
    </source>
</evidence>
<accession>A0A9P1DS45</accession>
<dbReference type="InterPro" id="IPR005821">
    <property type="entry name" value="Ion_trans_dom"/>
</dbReference>
<dbReference type="GO" id="GO:0001518">
    <property type="term" value="C:voltage-gated sodium channel complex"/>
    <property type="evidence" value="ECO:0007669"/>
    <property type="project" value="TreeGrafter"/>
</dbReference>
<dbReference type="GO" id="GO:0005248">
    <property type="term" value="F:voltage-gated sodium channel activity"/>
    <property type="evidence" value="ECO:0007669"/>
    <property type="project" value="TreeGrafter"/>
</dbReference>
<dbReference type="OrthoDB" id="490410at2759"/>
<feature type="transmembrane region" description="Helical" evidence="5">
    <location>
        <begin position="238"/>
        <end position="259"/>
    </location>
</feature>
<keyword evidence="4 5" id="KW-0472">Membrane</keyword>
<dbReference type="InterPro" id="IPR027359">
    <property type="entry name" value="Volt_channel_dom_sf"/>
</dbReference>
<dbReference type="InterPro" id="IPR000477">
    <property type="entry name" value="RT_dom"/>
</dbReference>
<dbReference type="PANTHER" id="PTHR10037:SF62">
    <property type="entry name" value="SODIUM CHANNEL PROTEIN 60E"/>
    <property type="match status" value="1"/>
</dbReference>